<dbReference type="RefSeq" id="WP_055064643.1">
    <property type="nucleotide sequence ID" value="NZ_LBGP01000011.1"/>
</dbReference>
<dbReference type="InterPro" id="IPR000281">
    <property type="entry name" value="HTH_RpiR"/>
</dbReference>
<dbReference type="GO" id="GO:0003700">
    <property type="term" value="F:DNA-binding transcription factor activity"/>
    <property type="evidence" value="ECO:0007669"/>
    <property type="project" value="InterPro"/>
</dbReference>
<dbReference type="PROSITE" id="PS51071">
    <property type="entry name" value="HTH_RPIR"/>
    <property type="match status" value="1"/>
</dbReference>
<keyword evidence="2" id="KW-0238">DNA-binding</keyword>
<dbReference type="Proteomes" id="UP000050491">
    <property type="component" value="Unassembled WGS sequence"/>
</dbReference>
<accession>A0A0N8VAM6</accession>
<dbReference type="GO" id="GO:0003677">
    <property type="term" value="F:DNA binding"/>
    <property type="evidence" value="ECO:0007669"/>
    <property type="project" value="UniProtKB-KW"/>
</dbReference>
<dbReference type="SUPFAM" id="SSF46689">
    <property type="entry name" value="Homeodomain-like"/>
    <property type="match status" value="1"/>
</dbReference>
<feature type="domain" description="HTH rpiR-type" evidence="4">
    <location>
        <begin position="1"/>
        <end position="77"/>
    </location>
</feature>
<evidence type="ECO:0000259" key="4">
    <source>
        <dbReference type="PROSITE" id="PS51071"/>
    </source>
</evidence>
<dbReference type="Pfam" id="PF01380">
    <property type="entry name" value="SIS"/>
    <property type="match status" value="1"/>
</dbReference>
<dbReference type="EMBL" id="LBGP01000011">
    <property type="protein sequence ID" value="KQB01619.1"/>
    <property type="molecule type" value="Genomic_DNA"/>
</dbReference>
<dbReference type="GO" id="GO:0097367">
    <property type="term" value="F:carbohydrate derivative binding"/>
    <property type="evidence" value="ECO:0007669"/>
    <property type="project" value="InterPro"/>
</dbReference>
<dbReference type="InterPro" id="IPR047640">
    <property type="entry name" value="RpiR-like"/>
</dbReference>
<dbReference type="InterPro" id="IPR035472">
    <property type="entry name" value="RpiR-like_SIS"/>
</dbReference>
<protein>
    <submittedName>
        <fullName evidence="6">XRE family transcriptional regulator</fullName>
    </submittedName>
</protein>
<dbReference type="InterPro" id="IPR036388">
    <property type="entry name" value="WH-like_DNA-bd_sf"/>
</dbReference>
<feature type="domain" description="SIS" evidence="5">
    <location>
        <begin position="125"/>
        <end position="265"/>
    </location>
</feature>
<dbReference type="InterPro" id="IPR001347">
    <property type="entry name" value="SIS_dom"/>
</dbReference>
<evidence type="ECO:0000259" key="5">
    <source>
        <dbReference type="PROSITE" id="PS51464"/>
    </source>
</evidence>
<dbReference type="GO" id="GO:1901135">
    <property type="term" value="P:carbohydrate derivative metabolic process"/>
    <property type="evidence" value="ECO:0007669"/>
    <property type="project" value="InterPro"/>
</dbReference>
<dbReference type="Gene3D" id="1.10.10.10">
    <property type="entry name" value="Winged helix-like DNA-binding domain superfamily/Winged helix DNA-binding domain"/>
    <property type="match status" value="1"/>
</dbReference>
<dbReference type="InterPro" id="IPR009057">
    <property type="entry name" value="Homeodomain-like_sf"/>
</dbReference>
<dbReference type="PANTHER" id="PTHR30514">
    <property type="entry name" value="GLUCOKINASE"/>
    <property type="match status" value="1"/>
</dbReference>
<dbReference type="Gene3D" id="3.40.50.10490">
    <property type="entry name" value="Glucose-6-phosphate isomerase like protein, domain 1"/>
    <property type="match status" value="1"/>
</dbReference>
<organism evidence="6 7">
    <name type="scientific">Vibrio metoecus</name>
    <dbReference type="NCBI Taxonomy" id="1481663"/>
    <lineage>
        <taxon>Bacteria</taxon>
        <taxon>Pseudomonadati</taxon>
        <taxon>Pseudomonadota</taxon>
        <taxon>Gammaproteobacteria</taxon>
        <taxon>Vibrionales</taxon>
        <taxon>Vibrionaceae</taxon>
        <taxon>Vibrio</taxon>
    </lineage>
</organism>
<sequence>MSVLQRIVSRRTQLSESGRQIGDWVLANAAQAAAMTSQDLAAWANVSQSSIVKFTQRLGFKGYSEFKLALTEELGRKQVMVNQPLHSNILADDPVAVIAQKLVQTKTDAMFHTTNALRLDEFSEAISWIQQAVRVQIIGIGGSALVAKDLAFKLLKLGITALTEQDSHVQIATARTLHSQDVLIAISFSGEKREILIAAEAAKQQGAKVIALTTPNKNRLRELADLALDTIADETQHRSSAIASRTAQNVLTDLIFITLVQRKESSARQMINDISSDIRQILN</sequence>
<keyword evidence="3" id="KW-0804">Transcription</keyword>
<evidence type="ECO:0000313" key="6">
    <source>
        <dbReference type="EMBL" id="KQB01619.1"/>
    </source>
</evidence>
<dbReference type="PANTHER" id="PTHR30514:SF17">
    <property type="entry name" value="HTH-TYPE TRANSCRIPTIONAL REGULATOR MURR"/>
    <property type="match status" value="1"/>
</dbReference>
<dbReference type="SUPFAM" id="SSF53697">
    <property type="entry name" value="SIS domain"/>
    <property type="match status" value="1"/>
</dbReference>
<evidence type="ECO:0000256" key="1">
    <source>
        <dbReference type="ARBA" id="ARBA00023015"/>
    </source>
</evidence>
<keyword evidence="1" id="KW-0805">Transcription regulation</keyword>
<dbReference type="PATRIC" id="fig|1481663.12.peg.573"/>
<evidence type="ECO:0000256" key="2">
    <source>
        <dbReference type="ARBA" id="ARBA00023125"/>
    </source>
</evidence>
<dbReference type="AlphaFoldDB" id="A0A0N8VAM6"/>
<dbReference type="CDD" id="cd05013">
    <property type="entry name" value="SIS_RpiR"/>
    <property type="match status" value="1"/>
</dbReference>
<reference evidence="6 7" key="1">
    <citation type="journal article" date="2015" name="Genome Biol. Evol.">
        <title>The Dynamics of Genetic Interactions between Vibrio metoecus and Vibrio cholerae, Two Close Relatives Co-Occurring in the Environment.</title>
        <authorList>
            <person name="Orata F.D."/>
            <person name="Kirchberger P.C."/>
            <person name="Meheust R."/>
            <person name="Barlow E.J."/>
            <person name="Tarr C.L."/>
            <person name="Boucher Y."/>
        </authorList>
    </citation>
    <scope>NUCLEOTIDE SEQUENCE [LARGE SCALE GENOMIC DNA]</scope>
    <source>
        <strain evidence="6 7">YB5B04</strain>
    </source>
</reference>
<gene>
    <name evidence="6" type="ORF">XV92_09060</name>
</gene>
<proteinExistence type="predicted"/>
<dbReference type="InterPro" id="IPR046348">
    <property type="entry name" value="SIS_dom_sf"/>
</dbReference>
<evidence type="ECO:0000313" key="7">
    <source>
        <dbReference type="Proteomes" id="UP000050491"/>
    </source>
</evidence>
<evidence type="ECO:0000256" key="3">
    <source>
        <dbReference type="ARBA" id="ARBA00023163"/>
    </source>
</evidence>
<dbReference type="PROSITE" id="PS51464">
    <property type="entry name" value="SIS"/>
    <property type="match status" value="1"/>
</dbReference>
<name>A0A0N8VAM6_VIBMT</name>
<comment type="caution">
    <text evidence="6">The sequence shown here is derived from an EMBL/GenBank/DDBJ whole genome shotgun (WGS) entry which is preliminary data.</text>
</comment>
<dbReference type="OrthoDB" id="3684496at2"/>
<dbReference type="Pfam" id="PF01418">
    <property type="entry name" value="HTH_6"/>
    <property type="match status" value="1"/>
</dbReference>